<comment type="caution">
    <text evidence="2">The sequence shown here is derived from an EMBL/GenBank/DDBJ whole genome shotgun (WGS) entry which is preliminary data.</text>
</comment>
<accession>A0ABN9VBL6</accession>
<dbReference type="Proteomes" id="UP001189429">
    <property type="component" value="Unassembled WGS sequence"/>
</dbReference>
<evidence type="ECO:0000313" key="3">
    <source>
        <dbReference type="Proteomes" id="UP001189429"/>
    </source>
</evidence>
<reference evidence="2" key="1">
    <citation type="submission" date="2023-10" db="EMBL/GenBank/DDBJ databases">
        <authorList>
            <person name="Chen Y."/>
            <person name="Shah S."/>
            <person name="Dougan E. K."/>
            <person name="Thang M."/>
            <person name="Chan C."/>
        </authorList>
    </citation>
    <scope>NUCLEOTIDE SEQUENCE [LARGE SCALE GENOMIC DNA]</scope>
</reference>
<feature type="region of interest" description="Disordered" evidence="1">
    <location>
        <begin position="184"/>
        <end position="228"/>
    </location>
</feature>
<protein>
    <submittedName>
        <fullName evidence="2">Uncharacterized protein</fullName>
    </submittedName>
</protein>
<evidence type="ECO:0000256" key="1">
    <source>
        <dbReference type="SAM" id="MobiDB-lite"/>
    </source>
</evidence>
<keyword evidence="3" id="KW-1185">Reference proteome</keyword>
<evidence type="ECO:0000313" key="2">
    <source>
        <dbReference type="EMBL" id="CAK0870429.1"/>
    </source>
</evidence>
<proteinExistence type="predicted"/>
<sequence>MWCPADGPDEPGFWQDRALDAAELLEHWARLEAAAFKRAAGAARPRAGLLRQRGESVTLLRLLLAQLDGLNGLPAVLTLFDVLGSKVANFFEKYGVPVTLAALARLALKSTVASRAEGTDLYGADLVAVLGTFMQEHVDPAVVTKVEMEVLAGIGGRAALPSVPDWAGSVGARLCALAQLGGHGGQPNPAAASGPGDVGQSPRPGSAGSWSGSTWSAGDTESAPPTPGLMDMSTVRWQSDPAGNPAPRCLHQHMLAGVHSWAQLLTEKVAATAAMPPKALALGACALGLIAAGLLPSGALRPPSVPDELWEESMLFKVGQTANKLTAGGPADGLGAPSEILGALLASAACCTQDELRRCAFEATRALQVAMEEGCSS</sequence>
<name>A0ABN9VBL6_9DINO</name>
<feature type="compositionally biased region" description="Low complexity" evidence="1">
    <location>
        <begin position="205"/>
        <end position="218"/>
    </location>
</feature>
<dbReference type="EMBL" id="CAUYUJ010016960">
    <property type="protein sequence ID" value="CAK0870429.1"/>
    <property type="molecule type" value="Genomic_DNA"/>
</dbReference>
<gene>
    <name evidence="2" type="ORF">PCOR1329_LOCUS56549</name>
</gene>
<organism evidence="2 3">
    <name type="scientific">Prorocentrum cordatum</name>
    <dbReference type="NCBI Taxonomy" id="2364126"/>
    <lineage>
        <taxon>Eukaryota</taxon>
        <taxon>Sar</taxon>
        <taxon>Alveolata</taxon>
        <taxon>Dinophyceae</taxon>
        <taxon>Prorocentrales</taxon>
        <taxon>Prorocentraceae</taxon>
        <taxon>Prorocentrum</taxon>
    </lineage>
</organism>